<dbReference type="OMA" id="INMGLIC"/>
<feature type="transmembrane region" description="Helical" evidence="7">
    <location>
        <begin position="225"/>
        <end position="243"/>
    </location>
</feature>
<dbReference type="KEGG" id="ani:ANIA_02249"/>
<protein>
    <submittedName>
        <fullName evidence="9">Integral membrane protein (AFU_orthologue AFUA_5G06670)</fullName>
    </submittedName>
</protein>
<feature type="transmembrane region" description="Helical" evidence="7">
    <location>
        <begin position="263"/>
        <end position="285"/>
    </location>
</feature>
<dbReference type="InterPro" id="IPR049326">
    <property type="entry name" value="Rhodopsin_dom_fungi"/>
</dbReference>
<reference evidence="10" key="2">
    <citation type="journal article" date="2009" name="Fungal Genet. Biol.">
        <title>The 2008 update of the Aspergillus nidulans genome annotation: a community effort.</title>
        <authorList>
            <person name="Wortman J.R."/>
            <person name="Gilsenan J.M."/>
            <person name="Joardar V."/>
            <person name="Deegan J."/>
            <person name="Clutterbuck J."/>
            <person name="Andersen M.R."/>
            <person name="Archer D."/>
            <person name="Bencina M."/>
            <person name="Braus G."/>
            <person name="Coutinho P."/>
            <person name="von Dohren H."/>
            <person name="Doonan J."/>
            <person name="Driessen A.J."/>
            <person name="Durek P."/>
            <person name="Espeso E."/>
            <person name="Fekete E."/>
            <person name="Flipphi M."/>
            <person name="Estrada C.G."/>
            <person name="Geysens S."/>
            <person name="Goldman G."/>
            <person name="de Groot P.W."/>
            <person name="Hansen K."/>
            <person name="Harris S.D."/>
            <person name="Heinekamp T."/>
            <person name="Helmstaedt K."/>
            <person name="Henrissat B."/>
            <person name="Hofmann G."/>
            <person name="Homan T."/>
            <person name="Horio T."/>
            <person name="Horiuchi H."/>
            <person name="James S."/>
            <person name="Jones M."/>
            <person name="Karaffa L."/>
            <person name="Karanyi Z."/>
            <person name="Kato M."/>
            <person name="Keller N."/>
            <person name="Kelly D.E."/>
            <person name="Kiel J.A."/>
            <person name="Kim J.M."/>
            <person name="van der Klei I.J."/>
            <person name="Klis F.M."/>
            <person name="Kovalchuk A."/>
            <person name="Krasevec N."/>
            <person name="Kubicek C.P."/>
            <person name="Liu B."/>
            <person name="Maccabe A."/>
            <person name="Meyer V."/>
            <person name="Mirabito P."/>
            <person name="Miskei M."/>
            <person name="Mos M."/>
            <person name="Mullins J."/>
            <person name="Nelson D.R."/>
            <person name="Nielsen J."/>
            <person name="Oakley B.R."/>
            <person name="Osmani S.A."/>
            <person name="Pakula T."/>
            <person name="Paszewski A."/>
            <person name="Paulsen I."/>
            <person name="Pilsyk S."/>
            <person name="Pocsi I."/>
            <person name="Punt P.J."/>
            <person name="Ram A.F."/>
            <person name="Ren Q."/>
            <person name="Robellet X."/>
            <person name="Robson G."/>
            <person name="Seiboth B."/>
            <person name="van Solingen P."/>
            <person name="Specht T."/>
            <person name="Sun J."/>
            <person name="Taheri-Talesh N."/>
            <person name="Takeshita N."/>
            <person name="Ussery D."/>
            <person name="vanKuyk P.A."/>
            <person name="Visser H."/>
            <person name="van de Vondervoort P.J."/>
            <person name="de Vries R.P."/>
            <person name="Walton J."/>
            <person name="Xiang X."/>
            <person name="Xiong Y."/>
            <person name="Zeng A.P."/>
            <person name="Brandt B.W."/>
            <person name="Cornell M.J."/>
            <person name="van den Hondel C.A."/>
            <person name="Visser J."/>
            <person name="Oliver S.G."/>
            <person name="Turner G."/>
        </authorList>
    </citation>
    <scope>GENOME REANNOTATION</scope>
    <source>
        <strain evidence="10">FGSC A4 / ATCC 38163 / CBS 112.46 / NRRL 194 / M139</strain>
    </source>
</reference>
<feature type="domain" description="Rhodopsin" evidence="8">
    <location>
        <begin position="44"/>
        <end position="290"/>
    </location>
</feature>
<comment type="subcellular location">
    <subcellularLocation>
        <location evidence="1">Membrane</location>
        <topology evidence="1">Multi-pass membrane protein</topology>
    </subcellularLocation>
</comment>
<evidence type="ECO:0000259" key="8">
    <source>
        <dbReference type="Pfam" id="PF20684"/>
    </source>
</evidence>
<dbReference type="VEuPathDB" id="FungiDB:AN2249"/>
<feature type="compositionally biased region" description="Polar residues" evidence="6">
    <location>
        <begin position="393"/>
        <end position="404"/>
    </location>
</feature>
<evidence type="ECO:0000256" key="3">
    <source>
        <dbReference type="ARBA" id="ARBA00022989"/>
    </source>
</evidence>
<dbReference type="eggNOG" id="ENOG502SMK9">
    <property type="taxonomic scope" value="Eukaryota"/>
</dbReference>
<accession>C8VMU5</accession>
<dbReference type="GO" id="GO:0016020">
    <property type="term" value="C:membrane"/>
    <property type="evidence" value="ECO:0007669"/>
    <property type="project" value="UniProtKB-SubCell"/>
</dbReference>
<evidence type="ECO:0000313" key="9">
    <source>
        <dbReference type="EMBL" id="CBF86464.1"/>
    </source>
</evidence>
<dbReference type="RefSeq" id="XP_050468844.1">
    <property type="nucleotide sequence ID" value="XM_050612999.1"/>
</dbReference>
<comment type="similarity">
    <text evidence="5">Belongs to the SAT4 family.</text>
</comment>
<feature type="transmembrane region" description="Helical" evidence="7">
    <location>
        <begin position="190"/>
        <end position="213"/>
    </location>
</feature>
<feature type="transmembrane region" description="Helical" evidence="7">
    <location>
        <begin position="27"/>
        <end position="48"/>
    </location>
</feature>
<organism evidence="9 10">
    <name type="scientific">Emericella nidulans (strain FGSC A4 / ATCC 38163 / CBS 112.46 / NRRL 194 / M139)</name>
    <name type="common">Aspergillus nidulans</name>
    <dbReference type="NCBI Taxonomy" id="227321"/>
    <lineage>
        <taxon>Eukaryota</taxon>
        <taxon>Fungi</taxon>
        <taxon>Dikarya</taxon>
        <taxon>Ascomycota</taxon>
        <taxon>Pezizomycotina</taxon>
        <taxon>Eurotiomycetes</taxon>
        <taxon>Eurotiomycetidae</taxon>
        <taxon>Eurotiales</taxon>
        <taxon>Aspergillaceae</taxon>
        <taxon>Aspergillus</taxon>
        <taxon>Aspergillus subgen. Nidulantes</taxon>
    </lineage>
</organism>
<dbReference type="PANTHER" id="PTHR33048">
    <property type="entry name" value="PTH11-LIKE INTEGRAL MEMBRANE PROTEIN (AFU_ORTHOLOGUE AFUA_5G11245)"/>
    <property type="match status" value="1"/>
</dbReference>
<dbReference type="EMBL" id="BN001307">
    <property type="protein sequence ID" value="CBF86464.1"/>
    <property type="molecule type" value="Genomic_DNA"/>
</dbReference>
<evidence type="ECO:0000256" key="6">
    <source>
        <dbReference type="SAM" id="MobiDB-lite"/>
    </source>
</evidence>
<gene>
    <name evidence="9" type="ORF">ANIA_02249</name>
</gene>
<evidence type="ECO:0000256" key="2">
    <source>
        <dbReference type="ARBA" id="ARBA00022692"/>
    </source>
</evidence>
<dbReference type="AlphaFoldDB" id="C8VMU5"/>
<keyword evidence="3 7" id="KW-1133">Transmembrane helix</keyword>
<feature type="transmembrane region" description="Helical" evidence="7">
    <location>
        <begin position="106"/>
        <end position="127"/>
    </location>
</feature>
<dbReference type="PANTHER" id="PTHR33048:SF129">
    <property type="entry name" value="INTEGRAL MEMBRANE PROTEIN-RELATED"/>
    <property type="match status" value="1"/>
</dbReference>
<evidence type="ECO:0000256" key="7">
    <source>
        <dbReference type="SAM" id="Phobius"/>
    </source>
</evidence>
<dbReference type="OrthoDB" id="4525788at2759"/>
<dbReference type="InterPro" id="IPR052337">
    <property type="entry name" value="SAT4-like"/>
</dbReference>
<name>C8VMU5_EMENI</name>
<evidence type="ECO:0000256" key="4">
    <source>
        <dbReference type="ARBA" id="ARBA00023136"/>
    </source>
</evidence>
<evidence type="ECO:0000313" key="10">
    <source>
        <dbReference type="Proteomes" id="UP000000560"/>
    </source>
</evidence>
<dbReference type="GeneID" id="2875332"/>
<feature type="transmembrane region" description="Helical" evidence="7">
    <location>
        <begin position="139"/>
        <end position="166"/>
    </location>
</feature>
<dbReference type="HOGENOM" id="CLU_028200_25_4_1"/>
<keyword evidence="10" id="KW-1185">Reference proteome</keyword>
<keyword evidence="2 7" id="KW-0812">Transmembrane</keyword>
<reference evidence="10" key="1">
    <citation type="journal article" date="2005" name="Nature">
        <title>Sequencing of Aspergillus nidulans and comparative analysis with A. fumigatus and A. oryzae.</title>
        <authorList>
            <person name="Galagan J.E."/>
            <person name="Calvo S.E."/>
            <person name="Cuomo C."/>
            <person name="Ma L.J."/>
            <person name="Wortman J.R."/>
            <person name="Batzoglou S."/>
            <person name="Lee S.I."/>
            <person name="Basturkmen M."/>
            <person name="Spevak C.C."/>
            <person name="Clutterbuck J."/>
            <person name="Kapitonov V."/>
            <person name="Jurka J."/>
            <person name="Scazzocchio C."/>
            <person name="Farman M."/>
            <person name="Butler J."/>
            <person name="Purcell S."/>
            <person name="Harris S."/>
            <person name="Braus G.H."/>
            <person name="Draht O."/>
            <person name="Busch S."/>
            <person name="D'Enfert C."/>
            <person name="Bouchier C."/>
            <person name="Goldman G.H."/>
            <person name="Bell-Pedersen D."/>
            <person name="Griffiths-Jones S."/>
            <person name="Doonan J.H."/>
            <person name="Yu J."/>
            <person name="Vienken K."/>
            <person name="Pain A."/>
            <person name="Freitag M."/>
            <person name="Selker E.U."/>
            <person name="Archer D.B."/>
            <person name="Penalva M.A."/>
            <person name="Oakley B.R."/>
            <person name="Momany M."/>
            <person name="Tanaka T."/>
            <person name="Kumagai T."/>
            <person name="Asai K."/>
            <person name="Machida M."/>
            <person name="Nierman W.C."/>
            <person name="Denning D.W."/>
            <person name="Caddick M."/>
            <person name="Hynes M."/>
            <person name="Paoletti M."/>
            <person name="Fischer R."/>
            <person name="Miller B."/>
            <person name="Dyer P."/>
            <person name="Sachs M.S."/>
            <person name="Osmani S.A."/>
            <person name="Birren B.W."/>
        </authorList>
    </citation>
    <scope>NUCLEOTIDE SEQUENCE [LARGE SCALE GENOMIC DNA]</scope>
    <source>
        <strain evidence="10">FGSC A4 / ATCC 38163 / CBS 112.46 / NRRL 194 / M139</strain>
    </source>
</reference>
<evidence type="ECO:0000256" key="1">
    <source>
        <dbReference type="ARBA" id="ARBA00004141"/>
    </source>
</evidence>
<evidence type="ECO:0000256" key="5">
    <source>
        <dbReference type="ARBA" id="ARBA00038359"/>
    </source>
</evidence>
<feature type="region of interest" description="Disordered" evidence="6">
    <location>
        <begin position="362"/>
        <end position="439"/>
    </location>
</feature>
<dbReference type="Pfam" id="PF20684">
    <property type="entry name" value="Fung_rhodopsin"/>
    <property type="match status" value="1"/>
</dbReference>
<keyword evidence="4 7" id="KW-0472">Membrane</keyword>
<dbReference type="Proteomes" id="UP000000560">
    <property type="component" value="Chromosome VII"/>
</dbReference>
<proteinExistence type="inferred from homology"/>
<dbReference type="InParanoid" id="C8VMU5"/>
<sequence length="439" mass="49214">MKLPPPEVLLSWPTPNYINPPTRSHGVLIASIIFLALSTIITALRLYTRLRITRTAGLDDILVVLGLGFGIGMAVVLCLATEDWGWVRHIWDVPLDWIPMVSKLNLIFQIFFSLSCSLTKLSLLWFCKRLLIVGNKGIYSTYNIAMIVGMVVVAVSSALFVLISIFQCRPIKAYWDLEPKYPHTCLNDGAIVFSASTINIFTDVLTTILPMPLIWKLKLPARQRLAVMGIFGLGIIVDVAGAIRTYYVWQSMIASYDTTWKGWPVLLAATVEINLGLICASAPALRPLVNFFIPRLLGTSYRYGSDRGYRSRNFENSRQSWRLKSLTGNSSKPSRHSNFYNVDAKISSDHLKVFRTVEMETHSESRTSYDPTGTACDITSRPQSPIGDVARLTNDSETLKNPTLSERSISPPTPSIRSDVRSIPSRHTKESLYTNNEYM</sequence>
<feature type="transmembrane region" description="Helical" evidence="7">
    <location>
        <begin position="60"/>
        <end position="86"/>
    </location>
</feature>